<keyword evidence="2" id="KW-1185">Reference proteome</keyword>
<name>A0ACB8QJB9_9AGAM</name>
<reference evidence="1" key="2">
    <citation type="journal article" date="2022" name="New Phytol.">
        <title>Evolutionary transition to the ectomycorrhizal habit in the genomes of a hyperdiverse lineage of mushroom-forming fungi.</title>
        <authorList>
            <person name="Looney B."/>
            <person name="Miyauchi S."/>
            <person name="Morin E."/>
            <person name="Drula E."/>
            <person name="Courty P.E."/>
            <person name="Kohler A."/>
            <person name="Kuo A."/>
            <person name="LaButti K."/>
            <person name="Pangilinan J."/>
            <person name="Lipzen A."/>
            <person name="Riley R."/>
            <person name="Andreopoulos W."/>
            <person name="He G."/>
            <person name="Johnson J."/>
            <person name="Nolan M."/>
            <person name="Tritt A."/>
            <person name="Barry K.W."/>
            <person name="Grigoriev I.V."/>
            <person name="Nagy L.G."/>
            <person name="Hibbett D."/>
            <person name="Henrissat B."/>
            <person name="Matheny P.B."/>
            <person name="Labbe J."/>
            <person name="Martin F.M."/>
        </authorList>
    </citation>
    <scope>NUCLEOTIDE SEQUENCE</scope>
    <source>
        <strain evidence="1">EC-137</strain>
    </source>
</reference>
<protein>
    <submittedName>
        <fullName evidence="1">DNA glycosylase</fullName>
    </submittedName>
</protein>
<comment type="caution">
    <text evidence="1">The sequence shown here is derived from an EMBL/GenBank/DDBJ whole genome shotgun (WGS) entry which is preliminary data.</text>
</comment>
<dbReference type="Proteomes" id="UP000814128">
    <property type="component" value="Unassembled WGS sequence"/>
</dbReference>
<sequence length="478" mass="52491">MPAHSTSRHVIGEHRNAMQSALLVWFEGVRTARNMPWRKPFDGHATPAGRAQRAYEVWVSEIMLQQTQVATVIPYFNRWMESFPTVKDLAASDIDTVNQLWKGLGYYSRAARLLAGAKKVVEELGGRLPDNARDMQASMPGIGRYTAGAICSIAYNEQVPVLDGNVTRLLSRILALHAPPKAKATTEILWDGAEALVKDCDRAGELNQSLIELGSTVCKPRDPACGGCPVKAWCQAYRIAHNKPEADLADIEDGCTLCAPVPLEHAARAPPVTAYPMKTERKKQREELDMVHVVEWRRESERWFLLVRRPDAGLLAGLYEFPTQPNISVDEPAASAPHLLPLLAGLLIRVPDGLSAKAPKDAAGLRLAKTYSAGDVKHVFSHIIKTYRVVWAVLEGDEEGEGPPALKLEVQDPRENGGQGGKAKGKKGKVGPVKDASRKDGEETPPSAMWVRLADVEHANVGTGVMKIWKLVRALWDE</sequence>
<reference evidence="1" key="1">
    <citation type="submission" date="2021-02" db="EMBL/GenBank/DDBJ databases">
        <authorList>
            <consortium name="DOE Joint Genome Institute"/>
            <person name="Ahrendt S."/>
            <person name="Looney B.P."/>
            <person name="Miyauchi S."/>
            <person name="Morin E."/>
            <person name="Drula E."/>
            <person name="Courty P.E."/>
            <person name="Chicoki N."/>
            <person name="Fauchery L."/>
            <person name="Kohler A."/>
            <person name="Kuo A."/>
            <person name="Labutti K."/>
            <person name="Pangilinan J."/>
            <person name="Lipzen A."/>
            <person name="Riley R."/>
            <person name="Andreopoulos W."/>
            <person name="He G."/>
            <person name="Johnson J."/>
            <person name="Barry K.W."/>
            <person name="Grigoriev I.V."/>
            <person name="Nagy L."/>
            <person name="Hibbett D."/>
            <person name="Henrissat B."/>
            <person name="Matheny P.B."/>
            <person name="Labbe J."/>
            <person name="Martin F."/>
        </authorList>
    </citation>
    <scope>NUCLEOTIDE SEQUENCE</scope>
    <source>
        <strain evidence="1">EC-137</strain>
    </source>
</reference>
<organism evidence="1 2">
    <name type="scientific">Vararia minispora EC-137</name>
    <dbReference type="NCBI Taxonomy" id="1314806"/>
    <lineage>
        <taxon>Eukaryota</taxon>
        <taxon>Fungi</taxon>
        <taxon>Dikarya</taxon>
        <taxon>Basidiomycota</taxon>
        <taxon>Agaricomycotina</taxon>
        <taxon>Agaricomycetes</taxon>
        <taxon>Russulales</taxon>
        <taxon>Lachnocladiaceae</taxon>
        <taxon>Vararia</taxon>
    </lineage>
</organism>
<dbReference type="EMBL" id="MU273562">
    <property type="protein sequence ID" value="KAI0031939.1"/>
    <property type="molecule type" value="Genomic_DNA"/>
</dbReference>
<proteinExistence type="predicted"/>
<evidence type="ECO:0000313" key="2">
    <source>
        <dbReference type="Proteomes" id="UP000814128"/>
    </source>
</evidence>
<evidence type="ECO:0000313" key="1">
    <source>
        <dbReference type="EMBL" id="KAI0031939.1"/>
    </source>
</evidence>
<gene>
    <name evidence="1" type="ORF">K488DRAFT_50962</name>
</gene>
<accession>A0ACB8QJB9</accession>